<accession>A0AAV4HWA9</accession>
<feature type="region of interest" description="Disordered" evidence="1">
    <location>
        <begin position="333"/>
        <end position="357"/>
    </location>
</feature>
<name>A0AAV4HWA9_9GAST</name>
<evidence type="ECO:0000256" key="1">
    <source>
        <dbReference type="SAM" id="MobiDB-lite"/>
    </source>
</evidence>
<proteinExistence type="predicted"/>
<dbReference type="EMBL" id="BMAT01009196">
    <property type="protein sequence ID" value="GFS01047.1"/>
    <property type="molecule type" value="Genomic_DNA"/>
</dbReference>
<feature type="domain" description="PiggyBac transposable element-derived protein" evidence="2">
    <location>
        <begin position="95"/>
        <end position="197"/>
    </location>
</feature>
<dbReference type="PANTHER" id="PTHR46599:SF3">
    <property type="entry name" value="PIGGYBAC TRANSPOSABLE ELEMENT-DERIVED PROTEIN 4"/>
    <property type="match status" value="1"/>
</dbReference>
<reference evidence="3 4" key="1">
    <citation type="journal article" date="2021" name="Elife">
        <title>Chloroplast acquisition without the gene transfer in kleptoplastic sea slugs, Plakobranchus ocellatus.</title>
        <authorList>
            <person name="Maeda T."/>
            <person name="Takahashi S."/>
            <person name="Yoshida T."/>
            <person name="Shimamura S."/>
            <person name="Takaki Y."/>
            <person name="Nagai Y."/>
            <person name="Toyoda A."/>
            <person name="Suzuki Y."/>
            <person name="Arimoto A."/>
            <person name="Ishii H."/>
            <person name="Satoh N."/>
            <person name="Nishiyama T."/>
            <person name="Hasebe M."/>
            <person name="Maruyama T."/>
            <person name="Minagawa J."/>
            <person name="Obokata J."/>
            <person name="Shigenobu S."/>
        </authorList>
    </citation>
    <scope>NUCLEOTIDE SEQUENCE [LARGE SCALE GENOMIC DNA]</scope>
</reference>
<dbReference type="SUPFAM" id="SSF50978">
    <property type="entry name" value="WD40 repeat-like"/>
    <property type="match status" value="1"/>
</dbReference>
<evidence type="ECO:0000313" key="3">
    <source>
        <dbReference type="EMBL" id="GFS01047.1"/>
    </source>
</evidence>
<dbReference type="InterPro" id="IPR029526">
    <property type="entry name" value="PGBD"/>
</dbReference>
<evidence type="ECO:0000313" key="4">
    <source>
        <dbReference type="Proteomes" id="UP000762676"/>
    </source>
</evidence>
<dbReference type="Pfam" id="PF13843">
    <property type="entry name" value="DDE_Tnp_1_7"/>
    <property type="match status" value="1"/>
</dbReference>
<evidence type="ECO:0000259" key="2">
    <source>
        <dbReference type="Pfam" id="PF13843"/>
    </source>
</evidence>
<sequence length="372" mass="42115">MLKAVHTLMIDPLQLKQMLNLLSRSCKSESDADYSDQSGSESDQGASPQPGPSTSTDETPLLGPSKAKKEENRCYRGMETARAVLHWNCSKKSGRLSTRAQESRCWISDNKNMLVCACQDKKASKQVVIVSTRGKKRNITQNSKQKPSIIADYNMRMNGCGGVYQMVDYYGICYRKSSKWWKKLFLWVLEIKCPNAHTHGLFVLTRPAGTKPWDLSLRNFKLSLIEQLTAAAAEITPHAMQPQKQHRGRPQSNPIQILEGVRHKIAYTSDDRRCMVCSTPGDEKRTNFICEGCDDHPHLHQKHCFKIWPIFDMSFHPSRNFLATTSGQRHFQDFGKIDSSDSDDDKSEGEDPTTKDFSVRVWKIPLAQESAG</sequence>
<keyword evidence="4" id="KW-1185">Reference proteome</keyword>
<comment type="caution">
    <text evidence="3">The sequence shown here is derived from an EMBL/GenBank/DDBJ whole genome shotgun (WGS) entry which is preliminary data.</text>
</comment>
<dbReference type="Proteomes" id="UP000762676">
    <property type="component" value="Unassembled WGS sequence"/>
</dbReference>
<dbReference type="InterPro" id="IPR036322">
    <property type="entry name" value="WD40_repeat_dom_sf"/>
</dbReference>
<organism evidence="3 4">
    <name type="scientific">Elysia marginata</name>
    <dbReference type="NCBI Taxonomy" id="1093978"/>
    <lineage>
        <taxon>Eukaryota</taxon>
        <taxon>Metazoa</taxon>
        <taxon>Spiralia</taxon>
        <taxon>Lophotrochozoa</taxon>
        <taxon>Mollusca</taxon>
        <taxon>Gastropoda</taxon>
        <taxon>Heterobranchia</taxon>
        <taxon>Euthyneura</taxon>
        <taxon>Panpulmonata</taxon>
        <taxon>Sacoglossa</taxon>
        <taxon>Placobranchoidea</taxon>
        <taxon>Plakobranchidae</taxon>
        <taxon>Elysia</taxon>
    </lineage>
</organism>
<gene>
    <name evidence="3" type="ORF">ElyMa_004571800</name>
</gene>
<feature type="region of interest" description="Disordered" evidence="1">
    <location>
        <begin position="29"/>
        <end position="73"/>
    </location>
</feature>
<feature type="compositionally biased region" description="Acidic residues" evidence="1">
    <location>
        <begin position="340"/>
        <end position="351"/>
    </location>
</feature>
<protein>
    <submittedName>
        <fullName evidence="3">PiggyBac transposable element-derived protein 4</fullName>
    </submittedName>
</protein>
<feature type="compositionally biased region" description="Polar residues" evidence="1">
    <location>
        <begin position="35"/>
        <end position="58"/>
    </location>
</feature>
<dbReference type="PANTHER" id="PTHR46599">
    <property type="entry name" value="PIGGYBAC TRANSPOSABLE ELEMENT-DERIVED PROTEIN 4"/>
    <property type="match status" value="1"/>
</dbReference>
<dbReference type="AlphaFoldDB" id="A0AAV4HWA9"/>